<dbReference type="InterPro" id="IPR032857">
    <property type="entry name" value="ALKBH4"/>
</dbReference>
<dbReference type="Pfam" id="PF13532">
    <property type="entry name" value="2OG-FeII_Oxy_2"/>
    <property type="match status" value="1"/>
</dbReference>
<evidence type="ECO:0000313" key="2">
    <source>
        <dbReference type="EMBL" id="MBG9390407.1"/>
    </source>
</evidence>
<dbReference type="PROSITE" id="PS51471">
    <property type="entry name" value="FE2OG_OXY"/>
    <property type="match status" value="1"/>
</dbReference>
<keyword evidence="3" id="KW-1185">Reference proteome</keyword>
<dbReference type="Proteomes" id="UP000651050">
    <property type="component" value="Unassembled WGS sequence"/>
</dbReference>
<feature type="domain" description="Fe2OG dioxygenase" evidence="1">
    <location>
        <begin position="96"/>
        <end position="190"/>
    </location>
</feature>
<name>A0A931MIV2_9BURK</name>
<comment type="caution">
    <text evidence="2">The sequence shown here is derived from an EMBL/GenBank/DDBJ whole genome shotgun (WGS) entry which is preliminary data.</text>
</comment>
<keyword evidence="2" id="KW-0560">Oxidoreductase</keyword>
<dbReference type="PANTHER" id="PTHR12463:SF1">
    <property type="entry name" value="2-OXOGLUTARATE AND FE-DEPENDENT OXYGENASE FAMILY PROTEIN"/>
    <property type="match status" value="1"/>
</dbReference>
<dbReference type="InterPro" id="IPR027450">
    <property type="entry name" value="AlkB-like"/>
</dbReference>
<dbReference type="AlphaFoldDB" id="A0A931MIV2"/>
<evidence type="ECO:0000259" key="1">
    <source>
        <dbReference type="PROSITE" id="PS51471"/>
    </source>
</evidence>
<reference evidence="2" key="1">
    <citation type="submission" date="2020-11" db="EMBL/GenBank/DDBJ databases">
        <title>Bacterial whole genome sequence for Caenimonas sp. DR4.4.</title>
        <authorList>
            <person name="Le V."/>
            <person name="Ko S.-R."/>
            <person name="Ahn C.-Y."/>
            <person name="Oh H.-M."/>
        </authorList>
    </citation>
    <scope>NUCLEOTIDE SEQUENCE</scope>
    <source>
        <strain evidence="2">DR4.4</strain>
    </source>
</reference>
<organism evidence="2 3">
    <name type="scientific">Caenimonas aquaedulcis</name>
    <dbReference type="NCBI Taxonomy" id="2793270"/>
    <lineage>
        <taxon>Bacteria</taxon>
        <taxon>Pseudomonadati</taxon>
        <taxon>Pseudomonadota</taxon>
        <taxon>Betaproteobacteria</taxon>
        <taxon>Burkholderiales</taxon>
        <taxon>Comamonadaceae</taxon>
        <taxon>Caenimonas</taxon>
    </lineage>
</organism>
<protein>
    <submittedName>
        <fullName evidence="2">Alpha-ketoglutarate-dependent dioxygenase AlkB</fullName>
    </submittedName>
</protein>
<sequence length="195" mass="21994">MSLFEPDGALPTEPSGLSLRDEFITPAEEQALIELIGTLPLHNAQYKQYTARRRVINFGSSYDFDENVLREAPDIPADFAFLRERLAHWLGIESQAFTQLLVAEYAPGTPLGWHRDVPDYEIVAGVSLGTRAVLRFRPYPHRPGVKAAVRELEAAPRSAYAMQGPARWEWQHSVPPTPGRRWSLTFRTRAARGRG</sequence>
<dbReference type="EMBL" id="JADWYS010000001">
    <property type="protein sequence ID" value="MBG9390407.1"/>
    <property type="molecule type" value="Genomic_DNA"/>
</dbReference>
<dbReference type="PANTHER" id="PTHR12463">
    <property type="entry name" value="OXYGENASE-RELATED"/>
    <property type="match status" value="1"/>
</dbReference>
<accession>A0A931MIV2</accession>
<dbReference type="GO" id="GO:0032451">
    <property type="term" value="F:demethylase activity"/>
    <property type="evidence" value="ECO:0007669"/>
    <property type="project" value="TreeGrafter"/>
</dbReference>
<dbReference type="SUPFAM" id="SSF51197">
    <property type="entry name" value="Clavaminate synthase-like"/>
    <property type="match status" value="1"/>
</dbReference>
<evidence type="ECO:0000313" key="3">
    <source>
        <dbReference type="Proteomes" id="UP000651050"/>
    </source>
</evidence>
<proteinExistence type="predicted"/>
<keyword evidence="2" id="KW-0223">Dioxygenase</keyword>
<dbReference type="Gene3D" id="2.60.120.590">
    <property type="entry name" value="Alpha-ketoglutarate-dependent dioxygenase AlkB-like"/>
    <property type="match status" value="1"/>
</dbReference>
<gene>
    <name evidence="2" type="ORF">I5803_20420</name>
</gene>
<dbReference type="RefSeq" id="WP_231402482.1">
    <property type="nucleotide sequence ID" value="NZ_JADWYS010000001.1"/>
</dbReference>
<dbReference type="GO" id="GO:0070988">
    <property type="term" value="P:demethylation"/>
    <property type="evidence" value="ECO:0007669"/>
    <property type="project" value="InterPro"/>
</dbReference>
<dbReference type="InterPro" id="IPR037151">
    <property type="entry name" value="AlkB-like_sf"/>
</dbReference>
<dbReference type="GO" id="GO:0051213">
    <property type="term" value="F:dioxygenase activity"/>
    <property type="evidence" value="ECO:0007669"/>
    <property type="project" value="UniProtKB-KW"/>
</dbReference>
<dbReference type="InterPro" id="IPR005123">
    <property type="entry name" value="Oxoglu/Fe-dep_dioxygenase_dom"/>
</dbReference>